<evidence type="ECO:0000313" key="2">
    <source>
        <dbReference type="WBParaSite" id="RSKR_0000155100.1"/>
    </source>
</evidence>
<organism evidence="1 2">
    <name type="scientific">Rhabditophanes sp. KR3021</name>
    <dbReference type="NCBI Taxonomy" id="114890"/>
    <lineage>
        <taxon>Eukaryota</taxon>
        <taxon>Metazoa</taxon>
        <taxon>Ecdysozoa</taxon>
        <taxon>Nematoda</taxon>
        <taxon>Chromadorea</taxon>
        <taxon>Rhabditida</taxon>
        <taxon>Tylenchina</taxon>
        <taxon>Panagrolaimomorpha</taxon>
        <taxon>Strongyloidoidea</taxon>
        <taxon>Alloionematidae</taxon>
        <taxon>Rhabditophanes</taxon>
    </lineage>
</organism>
<protein>
    <submittedName>
        <fullName evidence="2">Rifin PIR protein,putative</fullName>
    </submittedName>
</protein>
<dbReference type="Proteomes" id="UP000095286">
    <property type="component" value="Unplaced"/>
</dbReference>
<dbReference type="WBParaSite" id="RSKR_0000155100.1">
    <property type="protein sequence ID" value="RSKR_0000155100.1"/>
    <property type="gene ID" value="RSKR_0000155100"/>
</dbReference>
<reference evidence="2" key="1">
    <citation type="submission" date="2016-11" db="UniProtKB">
        <authorList>
            <consortium name="WormBaseParasite"/>
        </authorList>
    </citation>
    <scope>IDENTIFICATION</scope>
    <source>
        <strain evidence="2">KR3021</strain>
    </source>
</reference>
<accession>A0AC35TKB7</accession>
<evidence type="ECO:0000313" key="1">
    <source>
        <dbReference type="Proteomes" id="UP000095286"/>
    </source>
</evidence>
<proteinExistence type="predicted"/>
<sequence length="315" mass="35267">MNRKQDPSEDVLESIKRMSTKMCPENPNGLTEEFTFGIGDVVDICLFICKCCTHGGLELMNFGIKGMVNGIKHQTADLAGLLLGDKGKDAVRGTDSSLIDNCISGCVDGVKNCITFCADSMGAICSGTTAFIGKGILQVKRALTGEDKVPVFRITTTQRPITTTSKDPDFLSSNERRKDMTKKPKKTSGFDFGDEDDVKIDNDESWEEVYRMSKEVEDKKSKNKIKKNESNENTETEVSKVKLDKDKSWEELWNSSNEKNTTKKTNENSTVRRDKEDTENTDKENTESKKTKIDTDKSWDELFNDSKEKPIKSAS</sequence>
<name>A0AC35TKB7_9BILA</name>